<dbReference type="PANTHER" id="PTHR43884">
    <property type="entry name" value="ACYL-COA DEHYDROGENASE"/>
    <property type="match status" value="1"/>
</dbReference>
<dbReference type="Gene3D" id="1.10.540.10">
    <property type="entry name" value="Acyl-CoA dehydrogenase/oxidase, N-terminal domain"/>
    <property type="match status" value="1"/>
</dbReference>
<dbReference type="InterPro" id="IPR013786">
    <property type="entry name" value="AcylCoA_DH/ox_N"/>
</dbReference>
<evidence type="ECO:0000256" key="2">
    <source>
        <dbReference type="ARBA" id="ARBA00009347"/>
    </source>
</evidence>
<dbReference type="Gene3D" id="2.40.110.10">
    <property type="entry name" value="Butyryl-CoA Dehydrogenase, subunit A, domain 2"/>
    <property type="match status" value="1"/>
</dbReference>
<proteinExistence type="inferred from homology"/>
<dbReference type="InterPro" id="IPR009075">
    <property type="entry name" value="AcylCo_DH/oxidase_C"/>
</dbReference>
<evidence type="ECO:0000313" key="9">
    <source>
        <dbReference type="Proteomes" id="UP000706039"/>
    </source>
</evidence>
<evidence type="ECO:0000256" key="1">
    <source>
        <dbReference type="ARBA" id="ARBA00001974"/>
    </source>
</evidence>
<dbReference type="InterPro" id="IPR037069">
    <property type="entry name" value="AcylCoA_DH/ox_N_sf"/>
</dbReference>
<feature type="domain" description="Acyl-CoA dehydrogenase/oxidase N-terminal" evidence="7">
    <location>
        <begin position="7"/>
        <end position="84"/>
    </location>
</feature>
<gene>
    <name evidence="8" type="ORF">K7G82_00995</name>
</gene>
<keyword evidence="4" id="KW-0274">FAD</keyword>
<keyword evidence="3" id="KW-0285">Flavoprotein</keyword>
<evidence type="ECO:0000313" key="8">
    <source>
        <dbReference type="EMBL" id="MBY8820846.1"/>
    </source>
</evidence>
<dbReference type="InterPro" id="IPR046373">
    <property type="entry name" value="Acyl-CoA_Oxase/DH_mid-dom_sf"/>
</dbReference>
<comment type="similarity">
    <text evidence="2">Belongs to the acyl-CoA dehydrogenase family.</text>
</comment>
<dbReference type="SUPFAM" id="SSF47203">
    <property type="entry name" value="Acyl-CoA dehydrogenase C-terminal domain-like"/>
    <property type="match status" value="1"/>
</dbReference>
<evidence type="ECO:0000256" key="4">
    <source>
        <dbReference type="ARBA" id="ARBA00022827"/>
    </source>
</evidence>
<dbReference type="EMBL" id="JAINVV010000001">
    <property type="protein sequence ID" value="MBY8820846.1"/>
    <property type="molecule type" value="Genomic_DNA"/>
</dbReference>
<dbReference type="RefSeq" id="WP_222987953.1">
    <property type="nucleotide sequence ID" value="NZ_JAINVV010000001.1"/>
</dbReference>
<dbReference type="Pfam" id="PF02771">
    <property type="entry name" value="Acyl-CoA_dh_N"/>
    <property type="match status" value="1"/>
</dbReference>
<sequence>MPPLARTEEQRMLQHAVAQYLAARRPADMDTLWRGLSADLGLMGTGIAEDRGGHGGGDIEITIVMAELGRALTDQTWLETMVAARLLARTTETSPRLDAMIAAIVAGDARFALLLPGAAAITSRATADGWVIDGGQCLVVGGATATHLIVAAETGARCPMLLLIDADAHGASRSVRRMIDGSMTADIGFSATPLSADALIAVEDEATMLVDWATDALLAGRSAEIGGILARMLEETTAFMRERRQFGKPIGTFQTLRHRLVDMHIEAAKAQALTIAATDALGHAGGARARMASAARVQAGLAARCVGEGAVQIHGAMGLTDELPLGRSFKRARYLASLGGNMDDHLARHALANAA</sequence>
<name>A0ABS7PHS0_9SPHN</name>
<keyword evidence="5" id="KW-0560">Oxidoreductase</keyword>
<dbReference type="Pfam" id="PF00441">
    <property type="entry name" value="Acyl-CoA_dh_1"/>
    <property type="match status" value="1"/>
</dbReference>
<dbReference type="Proteomes" id="UP000706039">
    <property type="component" value="Unassembled WGS sequence"/>
</dbReference>
<comment type="cofactor">
    <cofactor evidence="1">
        <name>FAD</name>
        <dbReference type="ChEBI" id="CHEBI:57692"/>
    </cofactor>
</comment>
<evidence type="ECO:0000256" key="3">
    <source>
        <dbReference type="ARBA" id="ARBA00022630"/>
    </source>
</evidence>
<evidence type="ECO:0000256" key="5">
    <source>
        <dbReference type="ARBA" id="ARBA00023002"/>
    </source>
</evidence>
<comment type="caution">
    <text evidence="8">The sequence shown here is derived from an EMBL/GenBank/DDBJ whole genome shotgun (WGS) entry which is preliminary data.</text>
</comment>
<organism evidence="8 9">
    <name type="scientific">Sphingomonas colocasiae</name>
    <dbReference type="NCBI Taxonomy" id="1848973"/>
    <lineage>
        <taxon>Bacteria</taxon>
        <taxon>Pseudomonadati</taxon>
        <taxon>Pseudomonadota</taxon>
        <taxon>Alphaproteobacteria</taxon>
        <taxon>Sphingomonadales</taxon>
        <taxon>Sphingomonadaceae</taxon>
        <taxon>Sphingomonas</taxon>
    </lineage>
</organism>
<dbReference type="InterPro" id="IPR009100">
    <property type="entry name" value="AcylCoA_DH/oxidase_NM_dom_sf"/>
</dbReference>
<dbReference type="PANTHER" id="PTHR43884:SF20">
    <property type="entry name" value="ACYL-COA DEHYDROGENASE FADE28"/>
    <property type="match status" value="1"/>
</dbReference>
<dbReference type="Gene3D" id="1.20.140.10">
    <property type="entry name" value="Butyryl-CoA Dehydrogenase, subunit A, domain 3"/>
    <property type="match status" value="1"/>
</dbReference>
<evidence type="ECO:0000259" key="7">
    <source>
        <dbReference type="Pfam" id="PF02771"/>
    </source>
</evidence>
<protein>
    <submittedName>
        <fullName evidence="8">Acyl-CoA dehydrogenase family protein</fullName>
    </submittedName>
</protein>
<feature type="domain" description="Acyl-CoA dehydrogenase/oxidase C-terminal" evidence="6">
    <location>
        <begin position="223"/>
        <end position="342"/>
    </location>
</feature>
<keyword evidence="9" id="KW-1185">Reference proteome</keyword>
<accession>A0ABS7PHS0</accession>
<dbReference type="SUPFAM" id="SSF56645">
    <property type="entry name" value="Acyl-CoA dehydrogenase NM domain-like"/>
    <property type="match status" value="1"/>
</dbReference>
<evidence type="ECO:0000259" key="6">
    <source>
        <dbReference type="Pfam" id="PF00441"/>
    </source>
</evidence>
<dbReference type="InterPro" id="IPR036250">
    <property type="entry name" value="AcylCo_DH-like_C"/>
</dbReference>
<reference evidence="8 9" key="1">
    <citation type="submission" date="2021-08" db="EMBL/GenBank/DDBJ databases">
        <authorList>
            <person name="Tuo L."/>
        </authorList>
    </citation>
    <scope>NUCLEOTIDE SEQUENCE [LARGE SCALE GENOMIC DNA]</scope>
    <source>
        <strain evidence="8 9">JCM 31229</strain>
    </source>
</reference>